<sequence length="127" mass="14476">MWPLRIENPIFLQTIYGHYPDLSSVEITSATMDRDGPSMHLSFISTVLPYRPPAKWREFNAVSFALEFMAVETISLRKFRSHGLRAIRMWDEDGKILLTCEGAARLSLTCQWMRIIGITGILQSGSL</sequence>
<evidence type="ECO:0000313" key="2">
    <source>
        <dbReference type="Proteomes" id="UP000251558"/>
    </source>
</evidence>
<proteinExistence type="predicted"/>
<reference evidence="2" key="1">
    <citation type="submission" date="2018-06" db="EMBL/GenBank/DDBJ databases">
        <authorList>
            <person name="Helene L.C."/>
            <person name="Dall'Agnol R."/>
            <person name="Delamuta J.R."/>
            <person name="Hungria M."/>
        </authorList>
    </citation>
    <scope>NUCLEOTIDE SEQUENCE [LARGE SCALE GENOMIC DNA]</scope>
    <source>
        <strain evidence="2">AC99b</strain>
    </source>
</reference>
<gene>
    <name evidence="1" type="ORF">DPM33_29875</name>
</gene>
<dbReference type="InterPro" id="IPR028957">
    <property type="entry name" value="Imm50"/>
</dbReference>
<organism evidence="1 2">
    <name type="scientific">Mesorhizobium hawassense</name>
    <dbReference type="NCBI Taxonomy" id="1209954"/>
    <lineage>
        <taxon>Bacteria</taxon>
        <taxon>Pseudomonadati</taxon>
        <taxon>Pseudomonadota</taxon>
        <taxon>Alphaproteobacteria</taxon>
        <taxon>Hyphomicrobiales</taxon>
        <taxon>Phyllobacteriaceae</taxon>
        <taxon>Mesorhizobium</taxon>
    </lineage>
</organism>
<dbReference type="OrthoDB" id="8077948at2"/>
<name>A0A330H9S0_9HYPH</name>
<keyword evidence="2" id="KW-1185">Reference proteome</keyword>
<accession>A0A330H9S0</accession>
<reference evidence="1 2" key="2">
    <citation type="submission" date="2018-07" db="EMBL/GenBank/DDBJ databases">
        <title>Diversity of Mesorhizobium strains in Brazil.</title>
        <authorList>
            <person name="Helene L.C.F."/>
            <person name="Dall'Agnol R."/>
            <person name="Delamuta J.R.M."/>
            <person name="Hungria M."/>
        </authorList>
    </citation>
    <scope>NUCLEOTIDE SEQUENCE [LARGE SCALE GENOMIC DNA]</scope>
    <source>
        <strain evidence="1 2">AC99b</strain>
    </source>
</reference>
<dbReference type="AlphaFoldDB" id="A0A330H9S0"/>
<dbReference type="Proteomes" id="UP000251558">
    <property type="component" value="Unassembled WGS sequence"/>
</dbReference>
<comment type="caution">
    <text evidence="1">The sequence shown here is derived from an EMBL/GenBank/DDBJ whole genome shotgun (WGS) entry which is preliminary data.</text>
</comment>
<protein>
    <submittedName>
        <fullName evidence="1">Uncharacterized protein</fullName>
    </submittedName>
</protein>
<dbReference type="EMBL" id="QMBP01000020">
    <property type="protein sequence ID" value="RAZ85391.1"/>
    <property type="molecule type" value="Genomic_DNA"/>
</dbReference>
<dbReference type="Pfam" id="PF15594">
    <property type="entry name" value="Imm50"/>
    <property type="match status" value="1"/>
</dbReference>
<dbReference type="RefSeq" id="WP_112100968.1">
    <property type="nucleotide sequence ID" value="NZ_QMBP01000020.1"/>
</dbReference>
<evidence type="ECO:0000313" key="1">
    <source>
        <dbReference type="EMBL" id="RAZ85391.1"/>
    </source>
</evidence>